<gene>
    <name evidence="6" type="ORF">ENR23_03555</name>
</gene>
<name>A0A832I2N6_UNCEI</name>
<dbReference type="PROSITE" id="PS51355">
    <property type="entry name" value="GLUTATHIONE_PEROXID_3"/>
    <property type="match status" value="1"/>
</dbReference>
<dbReference type="GO" id="GO:0004601">
    <property type="term" value="F:peroxidase activity"/>
    <property type="evidence" value="ECO:0007669"/>
    <property type="project" value="UniProtKB-KW"/>
</dbReference>
<dbReference type="PIRSF" id="PIRSF000303">
    <property type="entry name" value="Glutathion_perox"/>
    <property type="match status" value="1"/>
</dbReference>
<accession>A0A832I2N6</accession>
<dbReference type="EMBL" id="DSQF01000005">
    <property type="protein sequence ID" value="HGZ42499.1"/>
    <property type="molecule type" value="Genomic_DNA"/>
</dbReference>
<evidence type="ECO:0000256" key="2">
    <source>
        <dbReference type="ARBA" id="ARBA00022559"/>
    </source>
</evidence>
<dbReference type="PROSITE" id="PS00460">
    <property type="entry name" value="GLUTATHIONE_PEROXID_1"/>
    <property type="match status" value="1"/>
</dbReference>
<dbReference type="GO" id="GO:0034599">
    <property type="term" value="P:cellular response to oxidative stress"/>
    <property type="evidence" value="ECO:0007669"/>
    <property type="project" value="TreeGrafter"/>
</dbReference>
<dbReference type="PRINTS" id="PR01011">
    <property type="entry name" value="GLUTPROXDASE"/>
</dbReference>
<evidence type="ECO:0000256" key="5">
    <source>
        <dbReference type="RuleBase" id="RU000499"/>
    </source>
</evidence>
<keyword evidence="3 5" id="KW-0560">Oxidoreductase</keyword>
<dbReference type="CDD" id="cd00340">
    <property type="entry name" value="GSH_Peroxidase"/>
    <property type="match status" value="1"/>
</dbReference>
<organism evidence="6">
    <name type="scientific">Eiseniibacteriota bacterium</name>
    <dbReference type="NCBI Taxonomy" id="2212470"/>
    <lineage>
        <taxon>Bacteria</taxon>
        <taxon>Candidatus Eiseniibacteriota</taxon>
    </lineage>
</organism>
<dbReference type="Pfam" id="PF00255">
    <property type="entry name" value="GSHPx"/>
    <property type="match status" value="1"/>
</dbReference>
<evidence type="ECO:0000313" key="6">
    <source>
        <dbReference type="EMBL" id="HGZ42499.1"/>
    </source>
</evidence>
<keyword evidence="2 5" id="KW-0575">Peroxidase</keyword>
<dbReference type="Gene3D" id="3.40.30.10">
    <property type="entry name" value="Glutaredoxin"/>
    <property type="match status" value="1"/>
</dbReference>
<evidence type="ECO:0000256" key="4">
    <source>
        <dbReference type="PIRSR" id="PIRSR000303-1"/>
    </source>
</evidence>
<dbReference type="AlphaFoldDB" id="A0A832I2N6"/>
<comment type="caution">
    <text evidence="6">The sequence shown here is derived from an EMBL/GenBank/DDBJ whole genome shotgun (WGS) entry which is preliminary data.</text>
</comment>
<dbReference type="SUPFAM" id="SSF52833">
    <property type="entry name" value="Thioredoxin-like"/>
    <property type="match status" value="1"/>
</dbReference>
<dbReference type="PANTHER" id="PTHR11592">
    <property type="entry name" value="GLUTATHIONE PEROXIDASE"/>
    <property type="match status" value="1"/>
</dbReference>
<protein>
    <recommendedName>
        <fullName evidence="5">Glutathione peroxidase</fullName>
    </recommendedName>
</protein>
<comment type="similarity">
    <text evidence="1 5">Belongs to the glutathione peroxidase family.</text>
</comment>
<dbReference type="InterPro" id="IPR036249">
    <property type="entry name" value="Thioredoxin-like_sf"/>
</dbReference>
<evidence type="ECO:0000256" key="3">
    <source>
        <dbReference type="ARBA" id="ARBA00023002"/>
    </source>
</evidence>
<proteinExistence type="inferred from homology"/>
<evidence type="ECO:0000256" key="1">
    <source>
        <dbReference type="ARBA" id="ARBA00006926"/>
    </source>
</evidence>
<feature type="active site" evidence="4">
    <location>
        <position position="25"/>
    </location>
</feature>
<dbReference type="PANTHER" id="PTHR11592:SF40">
    <property type="entry name" value="THIOREDOXIN_GLUTATHIONE PEROXIDASE BTUE"/>
    <property type="match status" value="1"/>
</dbReference>
<sequence>MDGGRKRLADYRGRTLLIVNTASRCGFTKQYASLETLYQRYRARGFEVLAFPANDFMNQEPGTDAEIQSFCSTEYGTTFPLFSKISVKGGAMAPLYRHLTRESAFKGDVEWNFTKFLVGPDGKVVACYGPRVDPLSKDVTDRIEALLGRS</sequence>
<dbReference type="InterPro" id="IPR029759">
    <property type="entry name" value="GPX_AS"/>
</dbReference>
<reference evidence="6" key="1">
    <citation type="journal article" date="2020" name="mSystems">
        <title>Genome- and Community-Level Interaction Insights into Carbon Utilization and Element Cycling Functions of Hydrothermarchaeota in Hydrothermal Sediment.</title>
        <authorList>
            <person name="Zhou Z."/>
            <person name="Liu Y."/>
            <person name="Xu W."/>
            <person name="Pan J."/>
            <person name="Luo Z.H."/>
            <person name="Li M."/>
        </authorList>
    </citation>
    <scope>NUCLEOTIDE SEQUENCE [LARGE SCALE GENOMIC DNA]</scope>
    <source>
        <strain evidence="6">SpSt-381</strain>
    </source>
</reference>
<dbReference type="InterPro" id="IPR000889">
    <property type="entry name" value="Glutathione_peroxidase"/>
</dbReference>